<feature type="compositionally biased region" description="Polar residues" evidence="1">
    <location>
        <begin position="21"/>
        <end position="36"/>
    </location>
</feature>
<dbReference type="Proteomes" id="UP000887116">
    <property type="component" value="Unassembled WGS sequence"/>
</dbReference>
<reference evidence="2" key="1">
    <citation type="submission" date="2020-07" db="EMBL/GenBank/DDBJ databases">
        <title>Multicomponent nature underlies the extraordinary mechanical properties of spider dragline silk.</title>
        <authorList>
            <person name="Kono N."/>
            <person name="Nakamura H."/>
            <person name="Mori M."/>
            <person name="Yoshida Y."/>
            <person name="Ohtoshi R."/>
            <person name="Malay A.D."/>
            <person name="Moran D.A.P."/>
            <person name="Tomita M."/>
            <person name="Numata K."/>
            <person name="Arakawa K."/>
        </authorList>
    </citation>
    <scope>NUCLEOTIDE SEQUENCE</scope>
</reference>
<protein>
    <submittedName>
        <fullName evidence="2">Uncharacterized protein</fullName>
    </submittedName>
</protein>
<dbReference type="OrthoDB" id="10575925at2759"/>
<name>A0A8X6GCP8_TRICU</name>
<evidence type="ECO:0000313" key="3">
    <source>
        <dbReference type="Proteomes" id="UP000887116"/>
    </source>
</evidence>
<evidence type="ECO:0000313" key="2">
    <source>
        <dbReference type="EMBL" id="GFR01667.1"/>
    </source>
</evidence>
<accession>A0A8X6GCP8</accession>
<dbReference type="EMBL" id="BMAO01005471">
    <property type="protein sequence ID" value="GFR01667.1"/>
    <property type="molecule type" value="Genomic_DNA"/>
</dbReference>
<proteinExistence type="predicted"/>
<comment type="caution">
    <text evidence="2">The sequence shown here is derived from an EMBL/GenBank/DDBJ whole genome shotgun (WGS) entry which is preliminary data.</text>
</comment>
<organism evidence="2 3">
    <name type="scientific">Trichonephila clavata</name>
    <name type="common">Joro spider</name>
    <name type="synonym">Nephila clavata</name>
    <dbReference type="NCBI Taxonomy" id="2740835"/>
    <lineage>
        <taxon>Eukaryota</taxon>
        <taxon>Metazoa</taxon>
        <taxon>Ecdysozoa</taxon>
        <taxon>Arthropoda</taxon>
        <taxon>Chelicerata</taxon>
        <taxon>Arachnida</taxon>
        <taxon>Araneae</taxon>
        <taxon>Araneomorphae</taxon>
        <taxon>Entelegynae</taxon>
        <taxon>Araneoidea</taxon>
        <taxon>Nephilidae</taxon>
        <taxon>Trichonephila</taxon>
    </lineage>
</organism>
<sequence>MPIPHNRNKVMSTLFHSPPNENLTYTSLHDTTPFNNTRKKRKERLHTNTESIVCAGLFLERDYPEGEEGPLQVNTPFSGVISPSLLLAFSGLFRRRIPEKDEML</sequence>
<keyword evidence="3" id="KW-1185">Reference proteome</keyword>
<dbReference type="AlphaFoldDB" id="A0A8X6GCP8"/>
<feature type="region of interest" description="Disordered" evidence="1">
    <location>
        <begin position="21"/>
        <end position="46"/>
    </location>
</feature>
<gene>
    <name evidence="2" type="ORF">TNCT_93611</name>
</gene>
<evidence type="ECO:0000256" key="1">
    <source>
        <dbReference type="SAM" id="MobiDB-lite"/>
    </source>
</evidence>